<sequence length="153" mass="17039">LEADPRSRMPPAKALGVVLRNLIEQRRPLYALGEWVAERDPSVLGLADTSARLNDDCVGRALERLFDADRALLQTEMVVNAIRRFAIDCTEFHNDSTSITFSGDYAGANGDPQRGQATLKVNHGHNKDHRPDLKQLLWILTVSRTPDAGVRPR</sequence>
<evidence type="ECO:0000313" key="1">
    <source>
        <dbReference type="EMBL" id="EQD67536.1"/>
    </source>
</evidence>
<reference evidence="1" key="1">
    <citation type="submission" date="2013-08" db="EMBL/GenBank/DDBJ databases">
        <authorList>
            <person name="Mendez C."/>
            <person name="Richter M."/>
            <person name="Ferrer M."/>
            <person name="Sanchez J."/>
        </authorList>
    </citation>
    <scope>NUCLEOTIDE SEQUENCE</scope>
</reference>
<proteinExistence type="predicted"/>
<comment type="caution">
    <text evidence="1">The sequence shown here is derived from an EMBL/GenBank/DDBJ whole genome shotgun (WGS) entry which is preliminary data.</text>
</comment>
<dbReference type="AlphaFoldDB" id="T1B3T7"/>
<organism evidence="1">
    <name type="scientific">mine drainage metagenome</name>
    <dbReference type="NCBI Taxonomy" id="410659"/>
    <lineage>
        <taxon>unclassified sequences</taxon>
        <taxon>metagenomes</taxon>
        <taxon>ecological metagenomes</taxon>
    </lineage>
</organism>
<dbReference type="EMBL" id="AUZY01003745">
    <property type="protein sequence ID" value="EQD67536.1"/>
    <property type="molecule type" value="Genomic_DNA"/>
</dbReference>
<gene>
    <name evidence="1" type="ORF">B1B_05899</name>
</gene>
<accession>T1B3T7</accession>
<reference evidence="1" key="2">
    <citation type="journal article" date="2014" name="ISME J.">
        <title>Microbial stratification in low pH oxic and suboxic macroscopic growths along an acid mine drainage.</title>
        <authorList>
            <person name="Mendez-Garcia C."/>
            <person name="Mesa V."/>
            <person name="Sprenger R.R."/>
            <person name="Richter M."/>
            <person name="Diez M.S."/>
            <person name="Solano J."/>
            <person name="Bargiela R."/>
            <person name="Golyshina O.V."/>
            <person name="Manteca A."/>
            <person name="Ramos J.L."/>
            <person name="Gallego J.R."/>
            <person name="Llorente I."/>
            <person name="Martins Dos Santos V.A."/>
            <person name="Jensen O.N."/>
            <person name="Pelaez A.I."/>
            <person name="Sanchez J."/>
            <person name="Ferrer M."/>
        </authorList>
    </citation>
    <scope>NUCLEOTIDE SEQUENCE</scope>
</reference>
<name>T1B3T7_9ZZZZ</name>
<protein>
    <submittedName>
        <fullName evidence="1">Transposase IS4 family protein</fullName>
    </submittedName>
</protein>
<feature type="non-terminal residue" evidence="1">
    <location>
        <position position="1"/>
    </location>
</feature>